<comment type="caution">
    <text evidence="1">The sequence shown here is derived from an EMBL/GenBank/DDBJ whole genome shotgun (WGS) entry which is preliminary data.</text>
</comment>
<reference evidence="1" key="1">
    <citation type="journal article" date="2020" name="mSystems">
        <title>Genome- and Community-Level Interaction Insights into Carbon Utilization and Element Cycling Functions of Hydrothermarchaeota in Hydrothermal Sediment.</title>
        <authorList>
            <person name="Zhou Z."/>
            <person name="Liu Y."/>
            <person name="Xu W."/>
            <person name="Pan J."/>
            <person name="Luo Z.H."/>
            <person name="Li M."/>
        </authorList>
    </citation>
    <scope>NUCLEOTIDE SEQUENCE [LARGE SCALE GENOMIC DNA]</scope>
    <source>
        <strain evidence="1">SpSt-243</strain>
    </source>
</reference>
<dbReference type="EMBL" id="DSKI01000530">
    <property type="protein sequence ID" value="HEB44058.1"/>
    <property type="molecule type" value="Genomic_DNA"/>
</dbReference>
<name>A0A7C1SIA7_9HYPH</name>
<sequence length="78" mass="8650">MRNTVQLPDDISRRIDSLVERSTLSRDQIVEDALSQGRSLAWQEQFVAGVLEGLAEAERGEFASEAEIEAVLNQYGSP</sequence>
<proteinExistence type="predicted"/>
<organism evidence="1">
    <name type="scientific">Agrobacterium albertimagni</name>
    <dbReference type="NCBI Taxonomy" id="147266"/>
    <lineage>
        <taxon>Bacteria</taxon>
        <taxon>Pseudomonadati</taxon>
        <taxon>Pseudomonadota</taxon>
        <taxon>Alphaproteobacteria</taxon>
        <taxon>Hyphomicrobiales</taxon>
        <taxon>Rhizobiaceae</taxon>
        <taxon>Rhizobium/Agrobacterium group</taxon>
        <taxon>Agrobacterium</taxon>
    </lineage>
</organism>
<dbReference type="GO" id="GO:0006355">
    <property type="term" value="P:regulation of DNA-templated transcription"/>
    <property type="evidence" value="ECO:0007669"/>
    <property type="project" value="InterPro"/>
</dbReference>
<protein>
    <submittedName>
        <fullName evidence="1">Ribbon-helix-helix protein, CopG family</fullName>
    </submittedName>
</protein>
<dbReference type="AlphaFoldDB" id="A0A7C1SIA7"/>
<evidence type="ECO:0000313" key="1">
    <source>
        <dbReference type="EMBL" id="HEB44058.1"/>
    </source>
</evidence>
<gene>
    <name evidence="1" type="ORF">ENP70_10275</name>
</gene>
<accession>A0A7C1SIA7</accession>